<dbReference type="InterPro" id="IPR036271">
    <property type="entry name" value="Tet_transcr_reg_TetR-rel_C_sf"/>
</dbReference>
<dbReference type="InterPro" id="IPR009057">
    <property type="entry name" value="Homeodomain-like_sf"/>
</dbReference>
<dbReference type="Gene3D" id="1.10.357.10">
    <property type="entry name" value="Tetracycline Repressor, domain 2"/>
    <property type="match status" value="1"/>
</dbReference>
<name>A0A9D1SUX3_9FIRM</name>
<feature type="DNA-binding region" description="H-T-H motif" evidence="2">
    <location>
        <begin position="37"/>
        <end position="56"/>
    </location>
</feature>
<dbReference type="Pfam" id="PF00440">
    <property type="entry name" value="TetR_N"/>
    <property type="match status" value="1"/>
</dbReference>
<accession>A0A9D1SUX3</accession>
<sequence>MKKQKMTSRDIQAQATKDKIYKVGIELIQKYGIDGVNVTQIAKAAGVSVGTFYHYYTSKLDLFMDLYRSADAYYENQLAGQIRHMAFDEQIQAFFLQYASMAENNGVGLTQKMYVPENSLFLDRSKGMRPVLLDIIYTAQKDGFCDPAPSPDDIADELFLIARGVIFDWALHQGEYDLAKKMEKILRIYIDKLTSQQRPSIAKRNA</sequence>
<dbReference type="GO" id="GO:0003677">
    <property type="term" value="F:DNA binding"/>
    <property type="evidence" value="ECO:0007669"/>
    <property type="project" value="UniProtKB-UniRule"/>
</dbReference>
<dbReference type="SUPFAM" id="SSF46689">
    <property type="entry name" value="Homeodomain-like"/>
    <property type="match status" value="1"/>
</dbReference>
<evidence type="ECO:0000256" key="1">
    <source>
        <dbReference type="ARBA" id="ARBA00023125"/>
    </source>
</evidence>
<dbReference type="AlphaFoldDB" id="A0A9D1SUX3"/>
<dbReference type="PRINTS" id="PR00455">
    <property type="entry name" value="HTHTETR"/>
</dbReference>
<dbReference type="PANTHER" id="PTHR43479:SF11">
    <property type="entry name" value="ACREF_ENVCD OPERON REPRESSOR-RELATED"/>
    <property type="match status" value="1"/>
</dbReference>
<dbReference type="InterPro" id="IPR001647">
    <property type="entry name" value="HTH_TetR"/>
</dbReference>
<evidence type="ECO:0000256" key="2">
    <source>
        <dbReference type="PROSITE-ProRule" id="PRU00335"/>
    </source>
</evidence>
<feature type="domain" description="HTH tetR-type" evidence="3">
    <location>
        <begin position="14"/>
        <end position="74"/>
    </location>
</feature>
<evidence type="ECO:0000313" key="5">
    <source>
        <dbReference type="Proteomes" id="UP000824130"/>
    </source>
</evidence>
<reference evidence="4" key="2">
    <citation type="journal article" date="2021" name="PeerJ">
        <title>Extensive microbial diversity within the chicken gut microbiome revealed by metagenomics and culture.</title>
        <authorList>
            <person name="Gilroy R."/>
            <person name="Ravi A."/>
            <person name="Getino M."/>
            <person name="Pursley I."/>
            <person name="Horton D.L."/>
            <person name="Alikhan N.F."/>
            <person name="Baker D."/>
            <person name="Gharbi K."/>
            <person name="Hall N."/>
            <person name="Watson M."/>
            <person name="Adriaenssens E.M."/>
            <person name="Foster-Nyarko E."/>
            <person name="Jarju S."/>
            <person name="Secka A."/>
            <person name="Antonio M."/>
            <person name="Oren A."/>
            <person name="Chaudhuri R.R."/>
            <person name="La Ragione R."/>
            <person name="Hildebrand F."/>
            <person name="Pallen M.J."/>
        </authorList>
    </citation>
    <scope>NUCLEOTIDE SEQUENCE</scope>
    <source>
        <strain evidence="4">ChiSjej4B22-8349</strain>
    </source>
</reference>
<dbReference type="SUPFAM" id="SSF48498">
    <property type="entry name" value="Tetracyclin repressor-like, C-terminal domain"/>
    <property type="match status" value="1"/>
</dbReference>
<gene>
    <name evidence="4" type="ORF">IAD25_03015</name>
</gene>
<organism evidence="4 5">
    <name type="scientific">Candidatus Allocopromorpha excrementipullorum</name>
    <dbReference type="NCBI Taxonomy" id="2840743"/>
    <lineage>
        <taxon>Bacteria</taxon>
        <taxon>Bacillati</taxon>
        <taxon>Bacillota</taxon>
        <taxon>Clostridia</taxon>
        <taxon>Eubacteriales</taxon>
        <taxon>Eubacteriaceae</taxon>
        <taxon>Eubacteriaceae incertae sedis</taxon>
        <taxon>Candidatus Allocopromorpha</taxon>
    </lineage>
</organism>
<dbReference type="EMBL" id="DVOB01000067">
    <property type="protein sequence ID" value="HIU95666.1"/>
    <property type="molecule type" value="Genomic_DNA"/>
</dbReference>
<comment type="caution">
    <text evidence="4">The sequence shown here is derived from an EMBL/GenBank/DDBJ whole genome shotgun (WGS) entry which is preliminary data.</text>
</comment>
<evidence type="ECO:0000259" key="3">
    <source>
        <dbReference type="PROSITE" id="PS50977"/>
    </source>
</evidence>
<evidence type="ECO:0000313" key="4">
    <source>
        <dbReference type="EMBL" id="HIU95666.1"/>
    </source>
</evidence>
<keyword evidence="1 2" id="KW-0238">DNA-binding</keyword>
<dbReference type="PROSITE" id="PS50977">
    <property type="entry name" value="HTH_TETR_2"/>
    <property type="match status" value="1"/>
</dbReference>
<dbReference type="Proteomes" id="UP000824130">
    <property type="component" value="Unassembled WGS sequence"/>
</dbReference>
<dbReference type="InterPro" id="IPR050624">
    <property type="entry name" value="HTH-type_Tx_Regulator"/>
</dbReference>
<proteinExistence type="predicted"/>
<protein>
    <submittedName>
        <fullName evidence="4">TetR/AcrR family transcriptional regulator</fullName>
    </submittedName>
</protein>
<dbReference type="PANTHER" id="PTHR43479">
    <property type="entry name" value="ACREF/ENVCD OPERON REPRESSOR-RELATED"/>
    <property type="match status" value="1"/>
</dbReference>
<reference evidence="4" key="1">
    <citation type="submission" date="2020-10" db="EMBL/GenBank/DDBJ databases">
        <authorList>
            <person name="Gilroy R."/>
        </authorList>
    </citation>
    <scope>NUCLEOTIDE SEQUENCE</scope>
    <source>
        <strain evidence="4">ChiSjej4B22-8349</strain>
    </source>
</reference>